<evidence type="ECO:0008006" key="4">
    <source>
        <dbReference type="Google" id="ProtNLM"/>
    </source>
</evidence>
<keyword evidence="1" id="KW-0732">Signal</keyword>
<evidence type="ECO:0000313" key="3">
    <source>
        <dbReference type="Proteomes" id="UP000251889"/>
    </source>
</evidence>
<gene>
    <name evidence="2" type="ORF">DQQ10_14940</name>
</gene>
<evidence type="ECO:0000256" key="1">
    <source>
        <dbReference type="SAM" id="SignalP"/>
    </source>
</evidence>
<dbReference type="Pfam" id="PF16437">
    <property type="entry name" value="DUF5034"/>
    <property type="match status" value="1"/>
</dbReference>
<name>A0A364Y2L8_9BACT</name>
<proteinExistence type="predicted"/>
<evidence type="ECO:0000313" key="2">
    <source>
        <dbReference type="EMBL" id="RAW00347.1"/>
    </source>
</evidence>
<dbReference type="OrthoDB" id="983197at2"/>
<protein>
    <recommendedName>
        <fullName evidence="4">DUF5034 domain-containing protein</fullName>
    </recommendedName>
</protein>
<dbReference type="RefSeq" id="WP_112747689.1">
    <property type="nucleotide sequence ID" value="NZ_QMFY01000007.1"/>
</dbReference>
<dbReference type="EMBL" id="QMFY01000007">
    <property type="protein sequence ID" value="RAW00347.1"/>
    <property type="molecule type" value="Genomic_DNA"/>
</dbReference>
<dbReference type="AlphaFoldDB" id="A0A364Y2L8"/>
<dbReference type="InterPro" id="IPR032215">
    <property type="entry name" value="DUF5034"/>
</dbReference>
<feature type="chain" id="PRO_5016696002" description="DUF5034 domain-containing protein" evidence="1">
    <location>
        <begin position="21"/>
        <end position="206"/>
    </location>
</feature>
<reference evidence="2 3" key="1">
    <citation type="submission" date="2018-06" db="EMBL/GenBank/DDBJ databases">
        <title>Chryseolinea flavus sp. nov., a member of the phylum Bacteroidetes isolated from soil.</title>
        <authorList>
            <person name="Li Y."/>
            <person name="Wang J."/>
        </authorList>
    </citation>
    <scope>NUCLEOTIDE SEQUENCE [LARGE SCALE GENOMIC DNA]</scope>
    <source>
        <strain evidence="2 3">SDU1-6</strain>
    </source>
</reference>
<feature type="signal peptide" evidence="1">
    <location>
        <begin position="1"/>
        <end position="20"/>
    </location>
</feature>
<comment type="caution">
    <text evidence="2">The sequence shown here is derived from an EMBL/GenBank/DDBJ whole genome shotgun (WGS) entry which is preliminary data.</text>
</comment>
<keyword evidence="3" id="KW-1185">Reference proteome</keyword>
<sequence>MKFKKILLLLLLPYMFEVLIACSTGDCDGDFGNTYQYTHKLLEVKNLDYSGTQPSVVLEGDVSKHAYGIRLAIQREMVARITGPVKFSVFSPLYATDCPPNEYVGIESIASIKVFTVNDFDDTHSAGSDVSNYFRVGNGANAMTLTKFLDQFGNKTIYLVDQLNEDVDLYLATAPESNTSNQFKVQVTFSDGRVVEKTVDEIDLVD</sequence>
<organism evidence="2 3">
    <name type="scientific">Pseudochryseolinea flava</name>
    <dbReference type="NCBI Taxonomy" id="2059302"/>
    <lineage>
        <taxon>Bacteria</taxon>
        <taxon>Pseudomonadati</taxon>
        <taxon>Bacteroidota</taxon>
        <taxon>Cytophagia</taxon>
        <taxon>Cytophagales</taxon>
        <taxon>Fulvivirgaceae</taxon>
        <taxon>Pseudochryseolinea</taxon>
    </lineage>
</organism>
<dbReference type="Proteomes" id="UP000251889">
    <property type="component" value="Unassembled WGS sequence"/>
</dbReference>
<accession>A0A364Y2L8</accession>